<organism evidence="1 2">
    <name type="scientific">Segniliparus rotundus (strain ATCC BAA-972 / CDC 1076 / CIP 108378 / DSM 44985 / JCM 13578)</name>
    <dbReference type="NCBI Taxonomy" id="640132"/>
    <lineage>
        <taxon>Bacteria</taxon>
        <taxon>Bacillati</taxon>
        <taxon>Actinomycetota</taxon>
        <taxon>Actinomycetes</taxon>
        <taxon>Mycobacteriales</taxon>
        <taxon>Segniliparaceae</taxon>
        <taxon>Segniliparus</taxon>
    </lineage>
</organism>
<name>D6ZD98_SEGRD</name>
<dbReference type="EMBL" id="CP001958">
    <property type="protein sequence ID" value="ADG97162.1"/>
    <property type="molecule type" value="Genomic_DNA"/>
</dbReference>
<dbReference type="KEGG" id="srt:Srot_0680"/>
<accession>D6ZD98</accession>
<gene>
    <name evidence="1" type="ordered locus">Srot_0680</name>
</gene>
<dbReference type="Proteomes" id="UP000002247">
    <property type="component" value="Chromosome"/>
</dbReference>
<dbReference type="RefSeq" id="WP_013137618.1">
    <property type="nucleotide sequence ID" value="NC_014168.1"/>
</dbReference>
<dbReference type="STRING" id="640132.Srot_0680"/>
<evidence type="ECO:0000313" key="1">
    <source>
        <dbReference type="EMBL" id="ADG97162.1"/>
    </source>
</evidence>
<sequence length="149" mass="16074">MEQGWELAGAKAAILGRKVTGVQIGDSTDDLVLLTDRGPVRHALSDGQCCPSVIESITGVRALLDGGPVVDVEIAQEDLSGGNGYWCDRTRITFITEDSGHARQRTVVTADNSRLGVTVMALDPHEAVFAERRFIEVAGDYQKAPWHEA</sequence>
<dbReference type="AlphaFoldDB" id="D6ZD98"/>
<proteinExistence type="predicted"/>
<reference evidence="1 2" key="1">
    <citation type="journal article" date="2010" name="Stand. Genomic Sci.">
        <title>Complete genome sequence of Segniliparus rotundus type strain (CDC 1076).</title>
        <authorList>
            <person name="Sikorski J."/>
            <person name="Lapidus A."/>
            <person name="Copeland A."/>
            <person name="Misra M."/>
            <person name="Glavina Del Rio T."/>
            <person name="Nolan M."/>
            <person name="Lucas S."/>
            <person name="Chen F."/>
            <person name="Tice H."/>
            <person name="Cheng J.F."/>
            <person name="Jando M."/>
            <person name="Schneider S."/>
            <person name="Bruce D."/>
            <person name="Goodwin L."/>
            <person name="Pitluck S."/>
            <person name="Liolios K."/>
            <person name="Mikhailova N."/>
            <person name="Pati A."/>
            <person name="Ivanova N."/>
            <person name="Mavromatis K."/>
            <person name="Chen A."/>
            <person name="Palaniappan K."/>
            <person name="Chertkov O."/>
            <person name="Land M."/>
            <person name="Hauser L."/>
            <person name="Chang Y.J."/>
            <person name="Jeffries C.D."/>
            <person name="Brettin T."/>
            <person name="Detter J.C."/>
            <person name="Han C."/>
            <person name="Rohde M."/>
            <person name="Goker M."/>
            <person name="Bristow J."/>
            <person name="Eisen J.A."/>
            <person name="Markowitz V."/>
            <person name="Hugenholtz P."/>
            <person name="Kyrpides N.C."/>
            <person name="Klenk H.P."/>
        </authorList>
    </citation>
    <scope>NUCLEOTIDE SEQUENCE [LARGE SCALE GENOMIC DNA]</scope>
    <source>
        <strain evidence="2">ATCC BAA-972 / CDC 1076 / CIP 108378 / DSM 44985 / JCM 13578</strain>
    </source>
</reference>
<keyword evidence="2" id="KW-1185">Reference proteome</keyword>
<evidence type="ECO:0000313" key="2">
    <source>
        <dbReference type="Proteomes" id="UP000002247"/>
    </source>
</evidence>
<protein>
    <submittedName>
        <fullName evidence="1">Uncharacterized protein</fullName>
    </submittedName>
</protein>
<dbReference type="HOGENOM" id="CLU_1748374_0_0_11"/>